<evidence type="ECO:0000313" key="3">
    <source>
        <dbReference type="Proteomes" id="UP001374535"/>
    </source>
</evidence>
<proteinExistence type="predicted"/>
<feature type="chain" id="PRO_5042986180" description="Defensin-like protein" evidence="1">
    <location>
        <begin position="23"/>
        <end position="102"/>
    </location>
</feature>
<gene>
    <name evidence="2" type="ORF">V8G54_010913</name>
</gene>
<keyword evidence="3" id="KW-1185">Reference proteome</keyword>
<dbReference type="AlphaFoldDB" id="A0AAQ3NZD3"/>
<feature type="signal peptide" evidence="1">
    <location>
        <begin position="1"/>
        <end position="22"/>
    </location>
</feature>
<protein>
    <recommendedName>
        <fullName evidence="4">Defensin-like protein</fullName>
    </recommendedName>
</protein>
<evidence type="ECO:0008006" key="4">
    <source>
        <dbReference type="Google" id="ProtNLM"/>
    </source>
</evidence>
<name>A0AAQ3NZD3_VIGMU</name>
<accession>A0AAQ3NZD3</accession>
<keyword evidence="1" id="KW-0732">Signal</keyword>
<dbReference type="EMBL" id="CP144698">
    <property type="protein sequence ID" value="WVZ17931.1"/>
    <property type="molecule type" value="Genomic_DNA"/>
</dbReference>
<organism evidence="2 3">
    <name type="scientific">Vigna mungo</name>
    <name type="common">Black gram</name>
    <name type="synonym">Phaseolus mungo</name>
    <dbReference type="NCBI Taxonomy" id="3915"/>
    <lineage>
        <taxon>Eukaryota</taxon>
        <taxon>Viridiplantae</taxon>
        <taxon>Streptophyta</taxon>
        <taxon>Embryophyta</taxon>
        <taxon>Tracheophyta</taxon>
        <taxon>Spermatophyta</taxon>
        <taxon>Magnoliopsida</taxon>
        <taxon>eudicotyledons</taxon>
        <taxon>Gunneridae</taxon>
        <taxon>Pentapetalae</taxon>
        <taxon>rosids</taxon>
        <taxon>fabids</taxon>
        <taxon>Fabales</taxon>
        <taxon>Fabaceae</taxon>
        <taxon>Papilionoideae</taxon>
        <taxon>50 kb inversion clade</taxon>
        <taxon>NPAAA clade</taxon>
        <taxon>indigoferoid/millettioid clade</taxon>
        <taxon>Phaseoleae</taxon>
        <taxon>Vigna</taxon>
    </lineage>
</organism>
<evidence type="ECO:0000313" key="2">
    <source>
        <dbReference type="EMBL" id="WVZ17931.1"/>
    </source>
</evidence>
<sequence>MNNKMVFFQMFCIALLLSSGESRLRATIDETQCEFGGGFCLKVDGCDKKCESRLRATIDETQCEFGGGFCLKVGGCDKHCKLIGYKGGECNSPGNDYCCCSR</sequence>
<reference evidence="2 3" key="1">
    <citation type="journal article" date="2023" name="Life. Sci Alliance">
        <title>Evolutionary insights into 3D genome organization and epigenetic landscape of Vigna mungo.</title>
        <authorList>
            <person name="Junaid A."/>
            <person name="Singh B."/>
            <person name="Bhatia S."/>
        </authorList>
    </citation>
    <scope>NUCLEOTIDE SEQUENCE [LARGE SCALE GENOMIC DNA]</scope>
    <source>
        <strain evidence="2">Urdbean</strain>
    </source>
</reference>
<evidence type="ECO:0000256" key="1">
    <source>
        <dbReference type="SAM" id="SignalP"/>
    </source>
</evidence>
<dbReference type="Proteomes" id="UP001374535">
    <property type="component" value="Chromosome 3"/>
</dbReference>